<comment type="caution">
    <text evidence="6">The sequence shown here is derived from an EMBL/GenBank/DDBJ whole genome shotgun (WGS) entry which is preliminary data.</text>
</comment>
<sequence length="246" mass="26242">QPAASNWGAVSVDLAAPGTNILSCSPGNQYEAGDGTSMATPHVAGACALVWSVNPSLSHLEVKGIILSTVDELDDLGGRCVTEGRLNLNNAVLEAVEFPTDDELVGWWKFDEGSGDIAYDSIGDNHGQLGALEGADSRDPAWVEGKINGALDFDVDSGEEDYVSLSPIVALLTDNVTISAWINADDISVEVRPIVTQFKQVGGNYYGYYLFVYGDEPRFYLAGPEVESGVSINVNEWYHVAGTYDG</sequence>
<evidence type="ECO:0000259" key="5">
    <source>
        <dbReference type="Pfam" id="PF00082"/>
    </source>
</evidence>
<dbReference type="GO" id="GO:0004252">
    <property type="term" value="F:serine-type endopeptidase activity"/>
    <property type="evidence" value="ECO:0007669"/>
    <property type="project" value="InterPro"/>
</dbReference>
<dbReference type="AlphaFoldDB" id="X0V3N9"/>
<evidence type="ECO:0000256" key="3">
    <source>
        <dbReference type="ARBA" id="ARBA00022801"/>
    </source>
</evidence>
<dbReference type="EMBL" id="BARS01011927">
    <property type="protein sequence ID" value="GAF95265.1"/>
    <property type="molecule type" value="Genomic_DNA"/>
</dbReference>
<dbReference type="PANTHER" id="PTHR43806">
    <property type="entry name" value="PEPTIDASE S8"/>
    <property type="match status" value="1"/>
</dbReference>
<dbReference type="SUPFAM" id="SSF52743">
    <property type="entry name" value="Subtilisin-like"/>
    <property type="match status" value="1"/>
</dbReference>
<dbReference type="InterPro" id="IPR036852">
    <property type="entry name" value="Peptidase_S8/S53_dom_sf"/>
</dbReference>
<gene>
    <name evidence="6" type="ORF">S01H1_21495</name>
</gene>
<dbReference type="SUPFAM" id="SSF49899">
    <property type="entry name" value="Concanavalin A-like lectins/glucanases"/>
    <property type="match status" value="1"/>
</dbReference>
<keyword evidence="4" id="KW-0720">Serine protease</keyword>
<dbReference type="PROSITE" id="PS00138">
    <property type="entry name" value="SUBTILASE_SER"/>
    <property type="match status" value="1"/>
</dbReference>
<dbReference type="InterPro" id="IPR000209">
    <property type="entry name" value="Peptidase_S8/S53_dom"/>
</dbReference>
<evidence type="ECO:0000256" key="4">
    <source>
        <dbReference type="ARBA" id="ARBA00022825"/>
    </source>
</evidence>
<dbReference type="PANTHER" id="PTHR43806:SF11">
    <property type="entry name" value="CEREVISIN-RELATED"/>
    <property type="match status" value="1"/>
</dbReference>
<dbReference type="Gene3D" id="3.40.50.200">
    <property type="entry name" value="Peptidase S8/S53 domain"/>
    <property type="match status" value="1"/>
</dbReference>
<evidence type="ECO:0000256" key="2">
    <source>
        <dbReference type="ARBA" id="ARBA00022670"/>
    </source>
</evidence>
<dbReference type="InterPro" id="IPR050131">
    <property type="entry name" value="Peptidase_S8_subtilisin-like"/>
</dbReference>
<comment type="similarity">
    <text evidence="1">Belongs to the peptidase S8 family.</text>
</comment>
<reference evidence="6" key="1">
    <citation type="journal article" date="2014" name="Front. Microbiol.">
        <title>High frequency of phylogenetically diverse reductive dehalogenase-homologous genes in deep subseafloor sedimentary metagenomes.</title>
        <authorList>
            <person name="Kawai M."/>
            <person name="Futagami T."/>
            <person name="Toyoda A."/>
            <person name="Takaki Y."/>
            <person name="Nishi S."/>
            <person name="Hori S."/>
            <person name="Arai W."/>
            <person name="Tsubouchi T."/>
            <person name="Morono Y."/>
            <person name="Uchiyama I."/>
            <person name="Ito T."/>
            <person name="Fujiyama A."/>
            <person name="Inagaki F."/>
            <person name="Takami H."/>
        </authorList>
    </citation>
    <scope>NUCLEOTIDE SEQUENCE</scope>
    <source>
        <strain evidence="6">Expedition CK06-06</strain>
    </source>
</reference>
<dbReference type="Gene3D" id="2.60.120.200">
    <property type="match status" value="1"/>
</dbReference>
<name>X0V3N9_9ZZZZ</name>
<feature type="non-terminal residue" evidence="6">
    <location>
        <position position="246"/>
    </location>
</feature>
<keyword evidence="2" id="KW-0645">Protease</keyword>
<proteinExistence type="inferred from homology"/>
<keyword evidence="3" id="KW-0378">Hydrolase</keyword>
<dbReference type="Pfam" id="PF13385">
    <property type="entry name" value="Laminin_G_3"/>
    <property type="match status" value="1"/>
</dbReference>
<organism evidence="6">
    <name type="scientific">marine sediment metagenome</name>
    <dbReference type="NCBI Taxonomy" id="412755"/>
    <lineage>
        <taxon>unclassified sequences</taxon>
        <taxon>metagenomes</taxon>
        <taxon>ecological metagenomes</taxon>
    </lineage>
</organism>
<dbReference type="InterPro" id="IPR013320">
    <property type="entry name" value="ConA-like_dom_sf"/>
</dbReference>
<dbReference type="PROSITE" id="PS51892">
    <property type="entry name" value="SUBTILASE"/>
    <property type="match status" value="1"/>
</dbReference>
<feature type="domain" description="Peptidase S8/S53" evidence="5">
    <location>
        <begin position="6"/>
        <end position="73"/>
    </location>
</feature>
<dbReference type="Pfam" id="PF00082">
    <property type="entry name" value="Peptidase_S8"/>
    <property type="match status" value="1"/>
</dbReference>
<evidence type="ECO:0000256" key="1">
    <source>
        <dbReference type="ARBA" id="ARBA00011073"/>
    </source>
</evidence>
<protein>
    <recommendedName>
        <fullName evidence="5">Peptidase S8/S53 domain-containing protein</fullName>
    </recommendedName>
</protein>
<dbReference type="InterPro" id="IPR023828">
    <property type="entry name" value="Peptidase_S8_Ser-AS"/>
</dbReference>
<evidence type="ECO:0000313" key="6">
    <source>
        <dbReference type="EMBL" id="GAF95265.1"/>
    </source>
</evidence>
<accession>X0V3N9</accession>
<feature type="non-terminal residue" evidence="6">
    <location>
        <position position="1"/>
    </location>
</feature>
<dbReference type="GO" id="GO:0006508">
    <property type="term" value="P:proteolysis"/>
    <property type="evidence" value="ECO:0007669"/>
    <property type="project" value="UniProtKB-KW"/>
</dbReference>